<reference evidence="3" key="1">
    <citation type="submission" date="2024-06" db="EMBL/GenBank/DDBJ databases">
        <title>Multi-omics analyses provide insights into the biosynthesis of the anticancer antibiotic pleurotin in Hohenbuehelia grisea.</title>
        <authorList>
            <person name="Weaver J.A."/>
            <person name="Alberti F."/>
        </authorList>
    </citation>
    <scope>NUCLEOTIDE SEQUENCE [LARGE SCALE GENOMIC DNA]</scope>
    <source>
        <strain evidence="3">T-177</strain>
    </source>
</reference>
<evidence type="ECO:0000313" key="2">
    <source>
        <dbReference type="EMBL" id="KAL0946351.1"/>
    </source>
</evidence>
<name>A0ABR3ISQ3_9AGAR</name>
<dbReference type="EMBL" id="JASNQZ010000015">
    <property type="protein sequence ID" value="KAL0946351.1"/>
    <property type="molecule type" value="Genomic_DNA"/>
</dbReference>
<evidence type="ECO:0000313" key="3">
    <source>
        <dbReference type="Proteomes" id="UP001556367"/>
    </source>
</evidence>
<feature type="region of interest" description="Disordered" evidence="1">
    <location>
        <begin position="80"/>
        <end position="102"/>
    </location>
</feature>
<organism evidence="2 3">
    <name type="scientific">Hohenbuehelia grisea</name>
    <dbReference type="NCBI Taxonomy" id="104357"/>
    <lineage>
        <taxon>Eukaryota</taxon>
        <taxon>Fungi</taxon>
        <taxon>Dikarya</taxon>
        <taxon>Basidiomycota</taxon>
        <taxon>Agaricomycotina</taxon>
        <taxon>Agaricomycetes</taxon>
        <taxon>Agaricomycetidae</taxon>
        <taxon>Agaricales</taxon>
        <taxon>Pleurotineae</taxon>
        <taxon>Pleurotaceae</taxon>
        <taxon>Hohenbuehelia</taxon>
    </lineage>
</organism>
<accession>A0ABR3ISQ3</accession>
<sequence length="128" mass="12304">MINAPPSTVATPALFLKTPFFLSSAAWLELGNGLASDVVPLAGAALTGAAAAGAELPGVELEPPGVELPGVELPVEFPGATVPGADVDPPGPPGAAAPGAPGAPGEAFPAVGLGMIVTLLTFIPAALH</sequence>
<evidence type="ECO:0000256" key="1">
    <source>
        <dbReference type="SAM" id="MobiDB-lite"/>
    </source>
</evidence>
<protein>
    <submittedName>
        <fullName evidence="2">Uncharacterized protein</fullName>
    </submittedName>
</protein>
<comment type="caution">
    <text evidence="2">The sequence shown here is derived from an EMBL/GenBank/DDBJ whole genome shotgun (WGS) entry which is preliminary data.</text>
</comment>
<proteinExistence type="predicted"/>
<dbReference type="Proteomes" id="UP001556367">
    <property type="component" value="Unassembled WGS sequence"/>
</dbReference>
<gene>
    <name evidence="2" type="ORF">HGRIS_012584</name>
</gene>
<keyword evidence="3" id="KW-1185">Reference proteome</keyword>